<dbReference type="OrthoDB" id="41005at2157"/>
<evidence type="ECO:0000313" key="1">
    <source>
        <dbReference type="EMBL" id="TQQ82888.1"/>
    </source>
</evidence>
<dbReference type="Proteomes" id="UP000705823">
    <property type="component" value="Unassembled WGS sequence"/>
</dbReference>
<dbReference type="RefSeq" id="WP_142979153.1">
    <property type="nucleotide sequence ID" value="NZ_RKLU01000002.1"/>
</dbReference>
<proteinExistence type="predicted"/>
<name>A0A8J8PCU9_9EURY</name>
<reference evidence="1" key="1">
    <citation type="submission" date="2019-02" db="EMBL/GenBank/DDBJ databases">
        <title>Halonotius sp. a new haloarchaeum isolated from saline soil.</title>
        <authorList>
            <person name="Duran-Viseras A."/>
            <person name="Sanchez-Porro C."/>
            <person name="Ventosa A."/>
        </authorList>
    </citation>
    <scope>NUCLEOTIDE SEQUENCE</scope>
    <source>
        <strain evidence="1">F15B</strain>
    </source>
</reference>
<sequence>MSVGVDDEVLGTGSIGAVDIPSCKPPIEVLTGNGECLVREYQPGAAASETAADSLISTYRDQRKAEQAVTKQLSNSRYPCALYWETDTSVGNIHWNDLFTHLRVEYSPFLQSWTVVPKADHFMYCSVYDFKQACRLAKKIQKEYNFKHLELCSRAGAVEKVIDHRFLRQSITESGVQFNP</sequence>
<accession>A0A8J8PCU9</accession>
<dbReference type="AlphaFoldDB" id="A0A8J8PCU9"/>
<organism evidence="1 2">
    <name type="scientific">Halonotius terrestris</name>
    <dbReference type="NCBI Taxonomy" id="2487750"/>
    <lineage>
        <taxon>Archaea</taxon>
        <taxon>Methanobacteriati</taxon>
        <taxon>Methanobacteriota</taxon>
        <taxon>Stenosarchaea group</taxon>
        <taxon>Halobacteria</taxon>
        <taxon>Halobacteriales</taxon>
        <taxon>Haloferacaceae</taxon>
        <taxon>Halonotius</taxon>
    </lineage>
</organism>
<evidence type="ECO:0000313" key="2">
    <source>
        <dbReference type="Proteomes" id="UP000705823"/>
    </source>
</evidence>
<comment type="caution">
    <text evidence="1">The sequence shown here is derived from an EMBL/GenBank/DDBJ whole genome shotgun (WGS) entry which is preliminary data.</text>
</comment>
<protein>
    <submittedName>
        <fullName evidence="1">Uncharacterized protein</fullName>
    </submittedName>
</protein>
<gene>
    <name evidence="1" type="ORF">EGH24_05475</name>
</gene>
<keyword evidence="2" id="KW-1185">Reference proteome</keyword>
<dbReference type="EMBL" id="RKLU01000002">
    <property type="protein sequence ID" value="TQQ82888.1"/>
    <property type="molecule type" value="Genomic_DNA"/>
</dbReference>